<dbReference type="AlphaFoldDB" id="A0AAV5VBN7"/>
<evidence type="ECO:0000313" key="3">
    <source>
        <dbReference type="Proteomes" id="UP001432322"/>
    </source>
</evidence>
<accession>A0AAV5VBN7</accession>
<protein>
    <submittedName>
        <fullName evidence="2">Uncharacterized protein</fullName>
    </submittedName>
</protein>
<feature type="region of interest" description="Disordered" evidence="1">
    <location>
        <begin position="1"/>
        <end position="32"/>
    </location>
</feature>
<comment type="caution">
    <text evidence="2">The sequence shown here is derived from an EMBL/GenBank/DDBJ whole genome shotgun (WGS) entry which is preliminary data.</text>
</comment>
<evidence type="ECO:0000256" key="1">
    <source>
        <dbReference type="SAM" id="MobiDB-lite"/>
    </source>
</evidence>
<dbReference type="EMBL" id="BTSY01000003">
    <property type="protein sequence ID" value="GMT17101.1"/>
    <property type="molecule type" value="Genomic_DNA"/>
</dbReference>
<organism evidence="2 3">
    <name type="scientific">Pristionchus fissidentatus</name>
    <dbReference type="NCBI Taxonomy" id="1538716"/>
    <lineage>
        <taxon>Eukaryota</taxon>
        <taxon>Metazoa</taxon>
        <taxon>Ecdysozoa</taxon>
        <taxon>Nematoda</taxon>
        <taxon>Chromadorea</taxon>
        <taxon>Rhabditida</taxon>
        <taxon>Rhabditina</taxon>
        <taxon>Diplogasteromorpha</taxon>
        <taxon>Diplogasteroidea</taxon>
        <taxon>Neodiplogasteridae</taxon>
        <taxon>Pristionchus</taxon>
    </lineage>
</organism>
<gene>
    <name evidence="2" type="ORF">PFISCL1PPCAC_8398</name>
</gene>
<feature type="non-terminal residue" evidence="2">
    <location>
        <position position="92"/>
    </location>
</feature>
<sequence>MSPEEITTEDPITTEEPTTTEEPPTTTGDPCTTCAMPPPFDCLLDGYDCPAATDAFVITTTDCSILTCPNNDLLADNVPVLSLTCNSDGAWY</sequence>
<evidence type="ECO:0000313" key="2">
    <source>
        <dbReference type="EMBL" id="GMT17101.1"/>
    </source>
</evidence>
<dbReference type="Proteomes" id="UP001432322">
    <property type="component" value="Unassembled WGS sequence"/>
</dbReference>
<proteinExistence type="predicted"/>
<keyword evidence="3" id="KW-1185">Reference proteome</keyword>
<name>A0AAV5VBN7_9BILA</name>
<reference evidence="2" key="1">
    <citation type="submission" date="2023-10" db="EMBL/GenBank/DDBJ databases">
        <title>Genome assembly of Pristionchus species.</title>
        <authorList>
            <person name="Yoshida K."/>
            <person name="Sommer R.J."/>
        </authorList>
    </citation>
    <scope>NUCLEOTIDE SEQUENCE</scope>
    <source>
        <strain evidence="2">RS5133</strain>
    </source>
</reference>